<keyword evidence="3 6" id="KW-0547">Nucleotide-binding</keyword>
<dbReference type="GO" id="GO:0051231">
    <property type="term" value="P:spindle elongation"/>
    <property type="evidence" value="ECO:0007669"/>
    <property type="project" value="TreeGrafter"/>
</dbReference>
<comment type="subcellular location">
    <subcellularLocation>
        <location evidence="1">Cytoplasm</location>
    </subcellularLocation>
</comment>
<dbReference type="PROSITE" id="PS00411">
    <property type="entry name" value="KINESIN_MOTOR_1"/>
    <property type="match status" value="1"/>
</dbReference>
<dbReference type="GO" id="GO:0008017">
    <property type="term" value="F:microtubule binding"/>
    <property type="evidence" value="ECO:0007669"/>
    <property type="project" value="InterPro"/>
</dbReference>
<feature type="coiled-coil region" evidence="7">
    <location>
        <begin position="642"/>
        <end position="676"/>
    </location>
</feature>
<feature type="compositionally biased region" description="Pro residues" evidence="8">
    <location>
        <begin position="1571"/>
        <end position="1586"/>
    </location>
</feature>
<comment type="similarity">
    <text evidence="6">Belongs to the TRAFAC class myosin-kinesin ATPase superfamily. Kinesin family.</text>
</comment>
<organism evidence="10 11">
    <name type="scientific">Zymoseptoria tritici ST99CH_1A5</name>
    <dbReference type="NCBI Taxonomy" id="1276529"/>
    <lineage>
        <taxon>Eukaryota</taxon>
        <taxon>Fungi</taxon>
        <taxon>Dikarya</taxon>
        <taxon>Ascomycota</taxon>
        <taxon>Pezizomycotina</taxon>
        <taxon>Dothideomycetes</taxon>
        <taxon>Dothideomycetidae</taxon>
        <taxon>Mycosphaerellales</taxon>
        <taxon>Mycosphaerellaceae</taxon>
        <taxon>Zymoseptoria</taxon>
    </lineage>
</organism>
<dbReference type="GO" id="GO:0003777">
    <property type="term" value="F:microtubule motor activity"/>
    <property type="evidence" value="ECO:0007669"/>
    <property type="project" value="InterPro"/>
</dbReference>
<dbReference type="InterPro" id="IPR027417">
    <property type="entry name" value="P-loop_NTPase"/>
</dbReference>
<dbReference type="EMBL" id="LT882684">
    <property type="protein sequence ID" value="SMY27978.1"/>
    <property type="molecule type" value="Genomic_DNA"/>
</dbReference>
<feature type="region of interest" description="Disordered" evidence="8">
    <location>
        <begin position="949"/>
        <end position="990"/>
    </location>
</feature>
<dbReference type="GO" id="GO:0005737">
    <property type="term" value="C:cytoplasm"/>
    <property type="evidence" value="ECO:0007669"/>
    <property type="project" value="UniProtKB-SubCell"/>
</dbReference>
<dbReference type="GO" id="GO:0005524">
    <property type="term" value="F:ATP binding"/>
    <property type="evidence" value="ECO:0007669"/>
    <property type="project" value="UniProtKB-UniRule"/>
</dbReference>
<evidence type="ECO:0000256" key="7">
    <source>
        <dbReference type="SAM" id="Coils"/>
    </source>
</evidence>
<sequence length="1744" mass="193804">MRPHNRTQSRMAEVASRSSDEESARTAVKVVVRIRPPLKAEDPGFDLIPQRFRESTCEVPNSHTLHIQSPQKKEEFIFDRIFDENTSQEGLWEYLSDSVTSFVKGYNVSILAYGQSGSGKSYTMGTSGPEDQADPEVKGVVPRAAQALFEALNGSSSRPSGLQTPKRYSVQNMPSIAGVARGGNASSKSWELRATYVEIYNEQFRDLLVPEAVPQHERGQVLVREDAKGRIMLTGLTQLPINSAEDVLNALNFGSTIRQTDATAINARSSRSHAVFSLNLIQKKADGRSAPLTKAEKHRSMPTDDVPGAENIVTLDSKLHFVDLAGSERLKNTGATGERAKEGIAINAGLASLGKVISQLSTKQGSGHISYRDAKLTRLLQDSLGGNAITFMVACVTPAAFHLSETLNTVHYAYRARSIQSKPTIQQSHEDGDKQAVIDRLRAEVSFLRDQIRHNEYNAGRNNDKGERTDRPRGRETELQSQLLDMRENYNALSGRHAKLISEISKSRDNEEAETPLLNEAIGEHASERIKRSNSFAEAVEQVVLEYEKTIQSLETSLSKTRSSLASTESTLLEKETRIAYLDTIQQQLQARVAKYMEREADNDSYTRTLEEKMHGATTDEERNATLISELRKEVARARDSEVGAEEYISTLEERLAEAEQDHEMMQREIDRLEHVVERQRSIGRLDNILTELDGGHDGEAKVNGDSHLPQAVHAAANGHIRDSVRSSAHTRYSSDGSDYMERDISQPTPETIPSSITEAPRSPAQAEFMAEKLESLTQEFFDLRSEHENVLTDYDLLQQKYRTALETLAKMEYDKDVPKSPTLESDRDSFLAGAGMEVEEKATNGQQPTSSRSLSSELSSQEPQNTGAEAKEEKKLEDGQIVEQHFTSQSDRDSTPGRSPVEQDVILQEMETLRKLHAEKEVSVTELTKNYMSLAQRHEATLSQVESLKQEVQKSQQARAASPTVPASPSTFPKSWRRRSEELLSNSSDRAARSYVTLKTLVLNNFEDQADVRHTFEQNLNNVMAELHSRSERVQALEAEIGTVKKEMDTKQTIIAGLTRERSSMAASSAVDFSVVGQMRDQLMESENQIRALHEQHAAREKELQEQVESLKTSLDDHQKANAESLSVQDRDVMPGDFPATPSFTAGSANKEITEEQAMAGAAQSNDSEEVARLQEQVATWEGKHREAVDSMNVSQEKLMATISELQESLRAAEDKGASREAESSDGISAALEEQRVKHQEMVDALTEEVEKHRSLADEHVSKLDELQKSYDAVRKEAEDHSQSREQAQTDLSTHKDLVANLENQLQMHKSAIAIHQESLETLQSSHTKEIEELQQSMANLENETAAKHDALEDSYEAVVTELEKELEDAKSQAKNLLLGASAALGYETSATALQSQIEGLVEEGKDLHTRHLKTTNELKDVQEELQSAINRSVELESQIGELKTVSEERAEKLEKMTEKYNKSSTLCEQLEEQLNSTYDTHQATTNRLSTLQSESGQARVELERELEEAKFRSAHLEQQLNAFKHLSMASNGSSTAINRDSLSPEVNSTAPPRSSSAGAQRKTGGGVLPTPPPSIPLPPLPPLGTPTAGSFDGPTSPTPRGRSPHPAATSPPGSAHGSTDIPPSPAVMQLIEEQETRIRTIEKHLFAEKQLTATLEEALVDLETSANRTKSEMENWRKKCTELEDELVGLRKERTNSRASVQAVEEEREMRRRAETARLALEQRMAELNANKKKKKSGLNCF</sequence>
<evidence type="ECO:0000256" key="2">
    <source>
        <dbReference type="ARBA" id="ARBA00022490"/>
    </source>
</evidence>
<proteinExistence type="inferred from homology"/>
<feature type="region of interest" description="Disordered" evidence="8">
    <location>
        <begin position="1"/>
        <end position="20"/>
    </location>
</feature>
<name>A0A1Y6LX23_ZYMTR</name>
<keyword evidence="2" id="KW-0963">Cytoplasm</keyword>
<feature type="domain" description="Kinesin motor" evidence="9">
    <location>
        <begin position="27"/>
        <end position="419"/>
    </location>
</feature>
<feature type="coiled-coil region" evidence="7">
    <location>
        <begin position="1661"/>
        <end position="1733"/>
    </location>
</feature>
<protein>
    <recommendedName>
        <fullName evidence="9">Kinesin motor domain-containing protein</fullName>
    </recommendedName>
</protein>
<dbReference type="InterPro" id="IPR027640">
    <property type="entry name" value="Kinesin-like_fam"/>
</dbReference>
<dbReference type="Gene3D" id="3.40.850.10">
    <property type="entry name" value="Kinesin motor domain"/>
    <property type="match status" value="1"/>
</dbReference>
<keyword evidence="6" id="KW-0505">Motor protein</keyword>
<feature type="coiled-coil region" evidence="7">
    <location>
        <begin position="1413"/>
        <end position="1521"/>
    </location>
</feature>
<keyword evidence="5 7" id="KW-0175">Coiled coil</keyword>
<feature type="compositionally biased region" description="Polar residues" evidence="8">
    <location>
        <begin position="1534"/>
        <end position="1560"/>
    </location>
</feature>
<evidence type="ECO:0000313" key="10">
    <source>
        <dbReference type="EMBL" id="SMY27978.1"/>
    </source>
</evidence>
<dbReference type="PROSITE" id="PS50067">
    <property type="entry name" value="KINESIN_MOTOR_2"/>
    <property type="match status" value="1"/>
</dbReference>
<accession>A0A1Y6LX23</accession>
<dbReference type="Pfam" id="PF00225">
    <property type="entry name" value="Kinesin"/>
    <property type="match status" value="1"/>
</dbReference>
<feature type="compositionally biased region" description="Polar residues" evidence="8">
    <location>
        <begin position="746"/>
        <end position="758"/>
    </location>
</feature>
<feature type="region of interest" description="Disordered" evidence="8">
    <location>
        <begin position="840"/>
        <end position="880"/>
    </location>
</feature>
<feature type="compositionally biased region" description="Basic and acidic residues" evidence="8">
    <location>
        <begin position="1212"/>
        <end position="1224"/>
    </location>
</feature>
<dbReference type="PRINTS" id="PR00380">
    <property type="entry name" value="KINESINHEAVY"/>
</dbReference>
<feature type="region of interest" description="Disordered" evidence="8">
    <location>
        <begin position="1101"/>
        <end position="1136"/>
    </location>
</feature>
<feature type="compositionally biased region" description="Low complexity" evidence="8">
    <location>
        <begin position="847"/>
        <end position="865"/>
    </location>
</feature>
<dbReference type="SMART" id="SM00129">
    <property type="entry name" value="KISc"/>
    <property type="match status" value="1"/>
</dbReference>
<feature type="binding site" evidence="6">
    <location>
        <begin position="114"/>
        <end position="121"/>
    </location>
    <ligand>
        <name>ATP</name>
        <dbReference type="ChEBI" id="CHEBI:30616"/>
    </ligand>
</feature>
<evidence type="ECO:0000256" key="8">
    <source>
        <dbReference type="SAM" id="MobiDB-lite"/>
    </source>
</evidence>
<feature type="region of interest" description="Disordered" evidence="8">
    <location>
        <begin position="454"/>
        <end position="477"/>
    </location>
</feature>
<feature type="compositionally biased region" description="Polar residues" evidence="8">
    <location>
        <begin position="727"/>
        <end position="737"/>
    </location>
</feature>
<feature type="region of interest" description="Disordered" evidence="8">
    <location>
        <begin position="1534"/>
        <end position="1626"/>
    </location>
</feature>
<dbReference type="GO" id="GO:0007018">
    <property type="term" value="P:microtubule-based movement"/>
    <property type="evidence" value="ECO:0007669"/>
    <property type="project" value="InterPro"/>
</dbReference>
<dbReference type="PANTHER" id="PTHR47969:SF15">
    <property type="entry name" value="CHROMOSOME-ASSOCIATED KINESIN KIF4A-RELATED"/>
    <property type="match status" value="1"/>
</dbReference>
<dbReference type="Proteomes" id="UP000215453">
    <property type="component" value="Chromosome 9"/>
</dbReference>
<feature type="compositionally biased region" description="Polar residues" evidence="8">
    <location>
        <begin position="954"/>
        <end position="974"/>
    </location>
</feature>
<evidence type="ECO:0000256" key="5">
    <source>
        <dbReference type="ARBA" id="ARBA00023054"/>
    </source>
</evidence>
<feature type="region of interest" description="Disordered" evidence="8">
    <location>
        <begin position="727"/>
        <end position="762"/>
    </location>
</feature>
<evidence type="ECO:0000256" key="4">
    <source>
        <dbReference type="ARBA" id="ARBA00022840"/>
    </source>
</evidence>
<evidence type="ECO:0000256" key="3">
    <source>
        <dbReference type="ARBA" id="ARBA00022741"/>
    </source>
</evidence>
<dbReference type="SUPFAM" id="SSF52540">
    <property type="entry name" value="P-loop containing nucleoside triphosphate hydrolases"/>
    <property type="match status" value="1"/>
</dbReference>
<evidence type="ECO:0000259" key="9">
    <source>
        <dbReference type="PROSITE" id="PS50067"/>
    </source>
</evidence>
<evidence type="ECO:0000256" key="6">
    <source>
        <dbReference type="PROSITE-ProRule" id="PRU00283"/>
    </source>
</evidence>
<evidence type="ECO:0000256" key="1">
    <source>
        <dbReference type="ARBA" id="ARBA00004496"/>
    </source>
</evidence>
<dbReference type="InterPro" id="IPR019821">
    <property type="entry name" value="Kinesin_motor_CS"/>
</dbReference>
<dbReference type="GO" id="GO:0007052">
    <property type="term" value="P:mitotic spindle organization"/>
    <property type="evidence" value="ECO:0007669"/>
    <property type="project" value="TreeGrafter"/>
</dbReference>
<gene>
    <name evidence="10" type="ORF">ZT1A5_G9423</name>
</gene>
<dbReference type="PANTHER" id="PTHR47969">
    <property type="entry name" value="CHROMOSOME-ASSOCIATED KINESIN KIF4A-RELATED"/>
    <property type="match status" value="1"/>
</dbReference>
<reference evidence="10 11" key="1">
    <citation type="submission" date="2016-10" db="EMBL/GenBank/DDBJ databases">
        <authorList>
            <person name="Varghese N."/>
        </authorList>
    </citation>
    <scope>NUCLEOTIDE SEQUENCE [LARGE SCALE GENOMIC DNA]</scope>
</reference>
<dbReference type="InterPro" id="IPR001752">
    <property type="entry name" value="Kinesin_motor_dom"/>
</dbReference>
<feature type="region of interest" description="Disordered" evidence="8">
    <location>
        <begin position="1211"/>
        <end position="1230"/>
    </location>
</feature>
<keyword evidence="4 6" id="KW-0067">ATP-binding</keyword>
<dbReference type="InterPro" id="IPR036961">
    <property type="entry name" value="Kinesin_motor_dom_sf"/>
</dbReference>
<dbReference type="GO" id="GO:0005875">
    <property type="term" value="C:microtubule associated complex"/>
    <property type="evidence" value="ECO:0007669"/>
    <property type="project" value="TreeGrafter"/>
</dbReference>
<feature type="region of interest" description="Disordered" evidence="8">
    <location>
        <begin position="287"/>
        <end position="308"/>
    </location>
</feature>
<evidence type="ECO:0000313" key="11">
    <source>
        <dbReference type="Proteomes" id="UP000215453"/>
    </source>
</evidence>
<feature type="compositionally biased region" description="Basic and acidic residues" evidence="8">
    <location>
        <begin position="870"/>
        <end position="879"/>
    </location>
</feature>